<dbReference type="GO" id="GO:0015562">
    <property type="term" value="F:efflux transmembrane transporter activity"/>
    <property type="evidence" value="ECO:0007669"/>
    <property type="project" value="InterPro"/>
</dbReference>
<protein>
    <submittedName>
        <fullName evidence="9">TolC family protein</fullName>
    </submittedName>
</protein>
<keyword evidence="4" id="KW-1134">Transmembrane beta strand</keyword>
<proteinExistence type="inferred from homology"/>
<name>A0AA52EG40_9PROT</name>
<keyword evidence="3" id="KW-0813">Transport</keyword>
<organism evidence="9 10">
    <name type="scientific">Temperatibacter marinus</name>
    <dbReference type="NCBI Taxonomy" id="1456591"/>
    <lineage>
        <taxon>Bacteria</taxon>
        <taxon>Pseudomonadati</taxon>
        <taxon>Pseudomonadota</taxon>
        <taxon>Alphaproteobacteria</taxon>
        <taxon>Kordiimonadales</taxon>
        <taxon>Temperatibacteraceae</taxon>
        <taxon>Temperatibacter</taxon>
    </lineage>
</organism>
<dbReference type="KEGG" id="tmk:QGN29_01525"/>
<evidence type="ECO:0000256" key="7">
    <source>
        <dbReference type="ARBA" id="ARBA00023237"/>
    </source>
</evidence>
<evidence type="ECO:0000313" key="10">
    <source>
        <dbReference type="Proteomes" id="UP001268683"/>
    </source>
</evidence>
<dbReference type="Proteomes" id="UP001268683">
    <property type="component" value="Chromosome"/>
</dbReference>
<dbReference type="AlphaFoldDB" id="A0AA52EG40"/>
<accession>A0AA52EG40</accession>
<dbReference type="RefSeq" id="WP_310798892.1">
    <property type="nucleotide sequence ID" value="NZ_CP123872.1"/>
</dbReference>
<keyword evidence="5" id="KW-0812">Transmembrane</keyword>
<dbReference type="SUPFAM" id="SSF56954">
    <property type="entry name" value="Outer membrane efflux proteins (OEP)"/>
    <property type="match status" value="1"/>
</dbReference>
<keyword evidence="7" id="KW-0998">Cell outer membrane</keyword>
<dbReference type="GO" id="GO:1990281">
    <property type="term" value="C:efflux pump complex"/>
    <property type="evidence" value="ECO:0007669"/>
    <property type="project" value="TreeGrafter"/>
</dbReference>
<comment type="similarity">
    <text evidence="2">Belongs to the outer membrane factor (OMF) (TC 1.B.17) family.</text>
</comment>
<dbReference type="EMBL" id="CP123872">
    <property type="protein sequence ID" value="WND03043.1"/>
    <property type="molecule type" value="Genomic_DNA"/>
</dbReference>
<comment type="subcellular location">
    <subcellularLocation>
        <location evidence="1">Cell outer membrane</location>
    </subcellularLocation>
</comment>
<dbReference type="PANTHER" id="PTHR30026">
    <property type="entry name" value="OUTER MEMBRANE PROTEIN TOLC"/>
    <property type="match status" value="1"/>
</dbReference>
<dbReference type="GO" id="GO:0015288">
    <property type="term" value="F:porin activity"/>
    <property type="evidence" value="ECO:0007669"/>
    <property type="project" value="TreeGrafter"/>
</dbReference>
<keyword evidence="10" id="KW-1185">Reference proteome</keyword>
<evidence type="ECO:0000256" key="5">
    <source>
        <dbReference type="ARBA" id="ARBA00022692"/>
    </source>
</evidence>
<evidence type="ECO:0000256" key="8">
    <source>
        <dbReference type="SAM" id="SignalP"/>
    </source>
</evidence>
<dbReference type="Pfam" id="PF02321">
    <property type="entry name" value="OEP"/>
    <property type="match status" value="2"/>
</dbReference>
<dbReference type="PANTHER" id="PTHR30026:SF20">
    <property type="entry name" value="OUTER MEMBRANE PROTEIN TOLC"/>
    <property type="match status" value="1"/>
</dbReference>
<evidence type="ECO:0000256" key="2">
    <source>
        <dbReference type="ARBA" id="ARBA00007613"/>
    </source>
</evidence>
<gene>
    <name evidence="9" type="ORF">QGN29_01525</name>
</gene>
<reference evidence="9" key="1">
    <citation type="submission" date="2023-04" db="EMBL/GenBank/DDBJ databases">
        <title>Complete genome sequence of Temperatibacter marinus.</title>
        <authorList>
            <person name="Rong J.-C."/>
            <person name="Yi M.-L."/>
            <person name="Zhao Q."/>
        </authorList>
    </citation>
    <scope>NUCLEOTIDE SEQUENCE</scope>
    <source>
        <strain evidence="9">NBRC 110045</strain>
    </source>
</reference>
<evidence type="ECO:0000256" key="3">
    <source>
        <dbReference type="ARBA" id="ARBA00022448"/>
    </source>
</evidence>
<evidence type="ECO:0000256" key="6">
    <source>
        <dbReference type="ARBA" id="ARBA00023136"/>
    </source>
</evidence>
<dbReference type="InterPro" id="IPR003423">
    <property type="entry name" value="OMP_efflux"/>
</dbReference>
<feature type="chain" id="PRO_5041294423" evidence="8">
    <location>
        <begin position="21"/>
        <end position="448"/>
    </location>
</feature>
<evidence type="ECO:0000256" key="4">
    <source>
        <dbReference type="ARBA" id="ARBA00022452"/>
    </source>
</evidence>
<evidence type="ECO:0000256" key="1">
    <source>
        <dbReference type="ARBA" id="ARBA00004442"/>
    </source>
</evidence>
<dbReference type="GO" id="GO:0009279">
    <property type="term" value="C:cell outer membrane"/>
    <property type="evidence" value="ECO:0007669"/>
    <property type="project" value="UniProtKB-SubCell"/>
</dbReference>
<dbReference type="InterPro" id="IPR051906">
    <property type="entry name" value="TolC-like"/>
</dbReference>
<keyword evidence="6" id="KW-0472">Membrane</keyword>
<sequence>MRRLIIAPLATVLMITPASAAQCLTSPAAEKSITTSVLSLKRVLELTLENDQRIEAARFGIDMARHDLSDAKSFYRPKISGIGRLSVNDRPTLVQQSITGAEQRLDQDGTSYYGGLEVSQNIYGFGRYAALIGKNKAAIEQNRYHLKMTEQEALLEAIFAYLDYGSALARHKAFEAYSADMRDLVKRTKDKFDNQLIGRGEFMLVRSRLQQAKASLNTNKISTTRAFQRLAKLINKQDFDINVQQFPTYERFLPKTLNEAIDRSQEYDPRVKAAQELVKIKQLEAKYSKAQSHPQISLSASVVRGQGQLEERSTQEAVVGLNLSMPLYDGGSTRSKTRRAKSATNQANALLVDEVASAEERVTAAWKIYESLQVSELTWAKAYDAEMKAVEEIKQEVDNQLSSLIVLLEAREQLVQTEVNKISSVYEKLKSGYELLTYSGKLTDLLKP</sequence>
<keyword evidence="8" id="KW-0732">Signal</keyword>
<evidence type="ECO:0000313" key="9">
    <source>
        <dbReference type="EMBL" id="WND03043.1"/>
    </source>
</evidence>
<dbReference type="Gene3D" id="1.20.1600.10">
    <property type="entry name" value="Outer membrane efflux proteins (OEP)"/>
    <property type="match status" value="1"/>
</dbReference>
<feature type="signal peptide" evidence="8">
    <location>
        <begin position="1"/>
        <end position="20"/>
    </location>
</feature>